<keyword evidence="7" id="KW-0966">Cell projection</keyword>
<feature type="compositionally biased region" description="Acidic residues" evidence="9">
    <location>
        <begin position="96"/>
        <end position="106"/>
    </location>
</feature>
<feature type="domain" description="TRAF3-interacting protein 1 C-terminal" evidence="11">
    <location>
        <begin position="247"/>
        <end position="396"/>
    </location>
</feature>
<dbReference type="GO" id="GO:0070507">
    <property type="term" value="P:regulation of microtubule cytoskeleton organization"/>
    <property type="evidence" value="ECO:0007669"/>
    <property type="project" value="TreeGrafter"/>
</dbReference>
<feature type="compositionally biased region" description="Basic residues" evidence="9">
    <location>
        <begin position="252"/>
        <end position="263"/>
    </location>
</feature>
<dbReference type="AlphaFoldDB" id="A0A7S3NXR2"/>
<evidence type="ECO:0000256" key="4">
    <source>
        <dbReference type="ARBA" id="ARBA00022794"/>
    </source>
</evidence>
<feature type="compositionally biased region" description="Basic and acidic residues" evidence="9">
    <location>
        <begin position="146"/>
        <end position="164"/>
    </location>
</feature>
<evidence type="ECO:0000259" key="10">
    <source>
        <dbReference type="Pfam" id="PF10243"/>
    </source>
</evidence>
<organism evidence="12">
    <name type="scientific">Euplotes crassus</name>
    <dbReference type="NCBI Taxonomy" id="5936"/>
    <lineage>
        <taxon>Eukaryota</taxon>
        <taxon>Sar</taxon>
        <taxon>Alveolata</taxon>
        <taxon>Ciliophora</taxon>
        <taxon>Intramacronucleata</taxon>
        <taxon>Spirotrichea</taxon>
        <taxon>Hypotrichia</taxon>
        <taxon>Euplotida</taxon>
        <taxon>Euplotidae</taxon>
        <taxon>Moneuplotes</taxon>
    </lineage>
</organism>
<comment type="subcellular location">
    <subcellularLocation>
        <location evidence="2">Cytoplasm</location>
        <location evidence="2">Cytoskeleton</location>
        <location evidence="2">Cilium axoneme</location>
    </subcellularLocation>
    <subcellularLocation>
        <location evidence="1">Cytoplasm</location>
        <location evidence="1">Cytoskeleton</location>
        <location evidence="1">Cilium basal body</location>
    </subcellularLocation>
</comment>
<reference evidence="12" key="1">
    <citation type="submission" date="2021-01" db="EMBL/GenBank/DDBJ databases">
        <authorList>
            <person name="Corre E."/>
            <person name="Pelletier E."/>
            <person name="Niang G."/>
            <person name="Scheremetjew M."/>
            <person name="Finn R."/>
            <person name="Kale V."/>
            <person name="Holt S."/>
            <person name="Cochrane G."/>
            <person name="Meng A."/>
            <person name="Brown T."/>
            <person name="Cohen L."/>
        </authorList>
    </citation>
    <scope>NUCLEOTIDE SEQUENCE</scope>
    <source>
        <strain evidence="12">CT5</strain>
    </source>
</reference>
<evidence type="ECO:0008006" key="13">
    <source>
        <dbReference type="Google" id="ProtNLM"/>
    </source>
</evidence>
<feature type="domain" description="TRAF3-interacting protein 1 N-terminal" evidence="10">
    <location>
        <begin position="1"/>
        <end position="75"/>
    </location>
</feature>
<dbReference type="GO" id="GO:0030992">
    <property type="term" value="C:intraciliary transport particle B"/>
    <property type="evidence" value="ECO:0007669"/>
    <property type="project" value="TreeGrafter"/>
</dbReference>
<name>A0A7S3NXR2_EUPCR</name>
<dbReference type="InterPro" id="IPR041476">
    <property type="entry name" value="TRAF3IP1_C"/>
</dbReference>
<dbReference type="GO" id="GO:0042073">
    <property type="term" value="P:intraciliary transport"/>
    <property type="evidence" value="ECO:0007669"/>
    <property type="project" value="TreeGrafter"/>
</dbReference>
<dbReference type="PANTHER" id="PTHR31363">
    <property type="entry name" value="TRAF3-INTERACTING PROTEIN 1"/>
    <property type="match status" value="1"/>
</dbReference>
<evidence type="ECO:0000256" key="6">
    <source>
        <dbReference type="ARBA" id="ARBA00023212"/>
    </source>
</evidence>
<keyword evidence="5" id="KW-0175">Coiled coil</keyword>
<dbReference type="InterPro" id="IPR042576">
    <property type="entry name" value="TRAF3IP1_N_sf"/>
</dbReference>
<feature type="compositionally biased region" description="Acidic residues" evidence="9">
    <location>
        <begin position="185"/>
        <end position="215"/>
    </location>
</feature>
<dbReference type="EMBL" id="HBIK01035065">
    <property type="protein sequence ID" value="CAE0391505.1"/>
    <property type="molecule type" value="Transcribed_RNA"/>
</dbReference>
<evidence type="ECO:0000256" key="8">
    <source>
        <dbReference type="ARBA" id="ARBA00043971"/>
    </source>
</evidence>
<comment type="similarity">
    <text evidence="8">Belongs to the TRAF3IP1 family.</text>
</comment>
<evidence type="ECO:0000256" key="3">
    <source>
        <dbReference type="ARBA" id="ARBA00022490"/>
    </source>
</evidence>
<evidence type="ECO:0000256" key="9">
    <source>
        <dbReference type="SAM" id="MobiDB-lite"/>
    </source>
</evidence>
<dbReference type="GO" id="GO:0005930">
    <property type="term" value="C:axoneme"/>
    <property type="evidence" value="ECO:0007669"/>
    <property type="project" value="UniProtKB-SubCell"/>
</dbReference>
<sequence length="400" mass="44998">MEATGFGAGLYNDDELNAKAIKDKDAKINFLEKLIALVQLAIGEEVGVKSSKIVAGQEAEQTNIFLQALYTVATSGVDSSPIVAQILGGAEGGDSPQEEEDDGAAEEEARRQAEAEELKKQKRAAKKKAMEEERLRQQQEEEERAEQEAEQRAERERAQAEASRKKSQKKKKEEPQAPAQNPNIIEDEEEDEDPQNFIQQEDDDINGGIDMDDVDPESKFGRQAMAQLRAQEEEEEANREDNDNGGGGIKMKNIRGRRGKKKAGGVERSEPQKKSLQNDVPKRTFGGYSEDDIEYMKKSIQELCQATNPLGKSIDFVTEDVDSMVKEYEHWKLDYAESQTKLEEQQRITEQTIQPLQDVTLAQLEERIREEKSKIQSIRSQIIRNDNVIQNLLQSVISSG</sequence>
<evidence type="ECO:0000256" key="7">
    <source>
        <dbReference type="ARBA" id="ARBA00023273"/>
    </source>
</evidence>
<evidence type="ECO:0000256" key="1">
    <source>
        <dbReference type="ARBA" id="ARBA00004120"/>
    </source>
</evidence>
<evidence type="ECO:0000313" key="12">
    <source>
        <dbReference type="EMBL" id="CAE0391505.1"/>
    </source>
</evidence>
<dbReference type="Gene3D" id="1.10.418.50">
    <property type="entry name" value="Microtubule-binding protein MIP-T3"/>
    <property type="match status" value="1"/>
</dbReference>
<feature type="region of interest" description="Disordered" evidence="9">
    <location>
        <begin position="87"/>
        <end position="285"/>
    </location>
</feature>
<dbReference type="Pfam" id="PF10243">
    <property type="entry name" value="MIP-T3"/>
    <property type="match status" value="1"/>
</dbReference>
<keyword evidence="6" id="KW-0206">Cytoskeleton</keyword>
<dbReference type="InterPro" id="IPR018799">
    <property type="entry name" value="TRAF3IP1"/>
</dbReference>
<dbReference type="GO" id="GO:0008017">
    <property type="term" value="F:microtubule binding"/>
    <property type="evidence" value="ECO:0007669"/>
    <property type="project" value="InterPro"/>
</dbReference>
<feature type="compositionally biased region" description="Basic and acidic residues" evidence="9">
    <location>
        <begin position="128"/>
        <end position="139"/>
    </location>
</feature>
<keyword evidence="4" id="KW-0970">Cilium biogenesis/degradation</keyword>
<dbReference type="InterPro" id="IPR040468">
    <property type="entry name" value="TRAF3IP1_N"/>
</dbReference>
<evidence type="ECO:0000256" key="2">
    <source>
        <dbReference type="ARBA" id="ARBA00004430"/>
    </source>
</evidence>
<dbReference type="GO" id="GO:0036064">
    <property type="term" value="C:ciliary basal body"/>
    <property type="evidence" value="ECO:0007669"/>
    <property type="project" value="TreeGrafter"/>
</dbReference>
<gene>
    <name evidence="12" type="ORF">ECRA1380_LOCUS16481</name>
</gene>
<keyword evidence="3" id="KW-0963">Cytoplasm</keyword>
<dbReference type="GO" id="GO:0060271">
    <property type="term" value="P:cilium assembly"/>
    <property type="evidence" value="ECO:0007669"/>
    <property type="project" value="TreeGrafter"/>
</dbReference>
<proteinExistence type="inferred from homology"/>
<protein>
    <recommendedName>
        <fullName evidence="13">TRAF3-interacting protein 1</fullName>
    </recommendedName>
</protein>
<accession>A0A7S3NXR2</accession>
<evidence type="ECO:0000259" key="11">
    <source>
        <dbReference type="Pfam" id="PF17749"/>
    </source>
</evidence>
<evidence type="ECO:0000256" key="5">
    <source>
        <dbReference type="ARBA" id="ARBA00023054"/>
    </source>
</evidence>
<dbReference type="Pfam" id="PF17749">
    <property type="entry name" value="MIP-T3_C"/>
    <property type="match status" value="1"/>
</dbReference>
<dbReference type="PANTHER" id="PTHR31363:SF0">
    <property type="entry name" value="TRAF3-INTERACTING PROTEIN 1"/>
    <property type="match status" value="1"/>
</dbReference>
<feature type="compositionally biased region" description="Basic and acidic residues" evidence="9">
    <location>
        <begin position="107"/>
        <end position="119"/>
    </location>
</feature>
<feature type="compositionally biased region" description="Basic and acidic residues" evidence="9">
    <location>
        <begin position="264"/>
        <end position="273"/>
    </location>
</feature>